<dbReference type="AlphaFoldDB" id="A0A2J5I1K0"/>
<sequence>MSAPTFTDLEQAASAVILILQTMPEFADAKIAIIGGLSLWKYISHFRSTEDVDFLITVQGAPHAVKEKLLALPETPFEQHAQLFFYVGLAGKAVQIDITPSWQVCTSFTLP</sequence>
<name>A0A2J5I1K0_9EURO</name>
<evidence type="ECO:0000313" key="1">
    <source>
        <dbReference type="EMBL" id="PLN83717.1"/>
    </source>
</evidence>
<dbReference type="EMBL" id="KZ559517">
    <property type="protein sequence ID" value="PLN83717.1"/>
    <property type="molecule type" value="Genomic_DNA"/>
</dbReference>
<proteinExistence type="predicted"/>
<organism evidence="1 2">
    <name type="scientific">Aspergillus taichungensis</name>
    <dbReference type="NCBI Taxonomy" id="482145"/>
    <lineage>
        <taxon>Eukaryota</taxon>
        <taxon>Fungi</taxon>
        <taxon>Dikarya</taxon>
        <taxon>Ascomycota</taxon>
        <taxon>Pezizomycotina</taxon>
        <taxon>Eurotiomycetes</taxon>
        <taxon>Eurotiomycetidae</taxon>
        <taxon>Eurotiales</taxon>
        <taxon>Aspergillaceae</taxon>
        <taxon>Aspergillus</taxon>
        <taxon>Aspergillus subgen. Circumdati</taxon>
    </lineage>
</organism>
<gene>
    <name evidence="1" type="ORF">BDW42DRAFT_192151</name>
</gene>
<protein>
    <submittedName>
        <fullName evidence="1">Uncharacterized protein</fullName>
    </submittedName>
</protein>
<keyword evidence="2" id="KW-1185">Reference proteome</keyword>
<accession>A0A2J5I1K0</accession>
<dbReference type="OrthoDB" id="5421247at2759"/>
<dbReference type="Proteomes" id="UP000235023">
    <property type="component" value="Unassembled WGS sequence"/>
</dbReference>
<evidence type="ECO:0000313" key="2">
    <source>
        <dbReference type="Proteomes" id="UP000235023"/>
    </source>
</evidence>
<reference evidence="2" key="1">
    <citation type="submission" date="2017-12" db="EMBL/GenBank/DDBJ databases">
        <authorList>
            <consortium name="DOE Joint Genome Institute"/>
            <person name="Mondo S.J."/>
            <person name="Kjaerbolling I."/>
            <person name="Vesth T.C."/>
            <person name="Frisvad J.C."/>
            <person name="Nybo J.L."/>
            <person name="Theobald S."/>
            <person name="Kuo A."/>
            <person name="Bowyer P."/>
            <person name="Matsuda Y."/>
            <person name="Lyhne E.K."/>
            <person name="Kogle M.E."/>
            <person name="Clum A."/>
            <person name="Lipzen A."/>
            <person name="Salamov A."/>
            <person name="Ngan C.Y."/>
            <person name="Daum C."/>
            <person name="Chiniquy J."/>
            <person name="Barry K."/>
            <person name="LaButti K."/>
            <person name="Haridas S."/>
            <person name="Simmons B.A."/>
            <person name="Magnuson J.K."/>
            <person name="Mortensen U.H."/>
            <person name="Larsen T.O."/>
            <person name="Grigoriev I.V."/>
            <person name="Baker S.E."/>
            <person name="Andersen M.R."/>
            <person name="Nordberg H.P."/>
            <person name="Cantor M.N."/>
            <person name="Hua S.X."/>
        </authorList>
    </citation>
    <scope>NUCLEOTIDE SEQUENCE [LARGE SCALE GENOMIC DNA]</scope>
    <source>
        <strain evidence="2">IBT 19404</strain>
    </source>
</reference>